<dbReference type="Pfam" id="PF09804">
    <property type="entry name" value="DENND11"/>
    <property type="match status" value="1"/>
</dbReference>
<reference evidence="3 4" key="1">
    <citation type="submission" date="2024-04" db="EMBL/GenBank/DDBJ databases">
        <title>Symmetric and asymmetric DNA N6-adenine methylation regulates different biological responses in Mucorales.</title>
        <authorList>
            <consortium name="Lawrence Berkeley National Laboratory"/>
            <person name="Lax C."/>
            <person name="Mondo S.J."/>
            <person name="Osorio-Concepcion M."/>
            <person name="Muszewska A."/>
            <person name="Corrochano-Luque M."/>
            <person name="Gutierrez G."/>
            <person name="Riley R."/>
            <person name="Lipzen A."/>
            <person name="Guo J."/>
            <person name="Hundley H."/>
            <person name="Amirebrahimi M."/>
            <person name="Ng V."/>
            <person name="Lorenzo-Gutierrez D."/>
            <person name="Binder U."/>
            <person name="Yang J."/>
            <person name="Song Y."/>
            <person name="Canovas D."/>
            <person name="Navarro E."/>
            <person name="Freitag M."/>
            <person name="Gabaldon T."/>
            <person name="Grigoriev I.V."/>
            <person name="Corrochano L.M."/>
            <person name="Nicolas F.E."/>
            <person name="Garre V."/>
        </authorList>
    </citation>
    <scope>NUCLEOTIDE SEQUENCE [LARGE SCALE GENOMIC DNA]</scope>
    <source>
        <strain evidence="3 4">L51</strain>
    </source>
</reference>
<dbReference type="PANTHER" id="PTHR28153">
    <property type="entry name" value="PROTEIN, PUTATIVE-RELATED"/>
    <property type="match status" value="1"/>
</dbReference>
<evidence type="ECO:0000256" key="1">
    <source>
        <dbReference type="SAM" id="MobiDB-lite"/>
    </source>
</evidence>
<keyword evidence="2" id="KW-1133">Transmembrane helix</keyword>
<keyword evidence="2" id="KW-0472">Membrane</keyword>
<feature type="region of interest" description="Disordered" evidence="1">
    <location>
        <begin position="400"/>
        <end position="420"/>
    </location>
</feature>
<protein>
    <recommendedName>
        <fullName evidence="5">UDENN domain-containing protein</fullName>
    </recommendedName>
</protein>
<evidence type="ECO:0000313" key="4">
    <source>
        <dbReference type="Proteomes" id="UP001448207"/>
    </source>
</evidence>
<dbReference type="InterPro" id="IPR053056">
    <property type="entry name" value="Lipid_Metab_Assoc_Protein"/>
</dbReference>
<dbReference type="InterPro" id="IPR018626">
    <property type="entry name" value="LCHN/Anr2"/>
</dbReference>
<evidence type="ECO:0008006" key="5">
    <source>
        <dbReference type="Google" id="ProtNLM"/>
    </source>
</evidence>
<sequence length="727" mass="80358">MSCKVQTAQPPTLKYYQKIKGGVINKHLMAVQIKFTIHSYFILFLFLFFSLKKSQSESPIGGPSNVNRNEQINGKSSGNVVAVFIVKFDAYHGNIIEWQYPETFDLNNVEYQAICSGLHRVDSDLILFSRPPYFGLSAFKKVPIESDRGACMKAVGIIVKPDGNACGKVWRHSPYLQKQVDRCMDGSGDEEGLHKSLKEYYNSHQSNTEQGDPEGPPRNPSQDYSWPSLNTSKKVSISGEFKDDDMCAESLNSILENYAHNVAVATDTLSCVFNEQDTLHPALGFPAFVKQFGPSIFILWKAVLLRKRIIFMTDPPMSHACQLVFNTCLLGSLSHMPDNIVKEDSLQGPIPRFASGVNDITDLENSQGNYVICTSDTIFKSKLDLYDVLVTLPAPSFTSSSHINGRSDETDSASNSQGHSSSFALADLNSHPEIRVTGNFIPAHSNPADHTRFCILWHAFQVAEGARQSTDSSMATQAALTTLLASQEQTVTNWFDTLVWKGCLWWYKNATINTSSDIPKGSTHSDDGCGQTGSSWQKVFGGVGSRKDYGRRSRKGKLFRNEVAMDSVEQQELLLGRDGASLMDDEQDAQAIHADFFDVVAARMSLDTPATQNQGVVEGQSVTTEERENEKIAGGLVEFFHLLSSQLLLMLNTILLANEDGLEDTILYPQDMLHLGLDPQSDGEFVCELAQLYFGKQIRVAGCFELGVCCKGLGSCCNPRTRGSIRI</sequence>
<dbReference type="PANTHER" id="PTHR28153:SF1">
    <property type="entry name" value="DUF4484 DOMAIN-CONTAINING PROTEIN"/>
    <property type="match status" value="1"/>
</dbReference>
<dbReference type="Proteomes" id="UP001448207">
    <property type="component" value="Unassembled WGS sequence"/>
</dbReference>
<evidence type="ECO:0000313" key="3">
    <source>
        <dbReference type="EMBL" id="KAL0087926.1"/>
    </source>
</evidence>
<keyword evidence="4" id="KW-1185">Reference proteome</keyword>
<organism evidence="3 4">
    <name type="scientific">Phycomyces blakesleeanus</name>
    <dbReference type="NCBI Taxonomy" id="4837"/>
    <lineage>
        <taxon>Eukaryota</taxon>
        <taxon>Fungi</taxon>
        <taxon>Fungi incertae sedis</taxon>
        <taxon>Mucoromycota</taxon>
        <taxon>Mucoromycotina</taxon>
        <taxon>Mucoromycetes</taxon>
        <taxon>Mucorales</taxon>
        <taxon>Phycomycetaceae</taxon>
        <taxon>Phycomyces</taxon>
    </lineage>
</organism>
<keyword evidence="2" id="KW-0812">Transmembrane</keyword>
<evidence type="ECO:0000256" key="2">
    <source>
        <dbReference type="SAM" id="Phobius"/>
    </source>
</evidence>
<comment type="caution">
    <text evidence="3">The sequence shown here is derived from an EMBL/GenBank/DDBJ whole genome shotgun (WGS) entry which is preliminary data.</text>
</comment>
<proteinExistence type="predicted"/>
<dbReference type="EMBL" id="JBCLYO010000006">
    <property type="protein sequence ID" value="KAL0087926.1"/>
    <property type="molecule type" value="Genomic_DNA"/>
</dbReference>
<feature type="region of interest" description="Disordered" evidence="1">
    <location>
        <begin position="202"/>
        <end position="227"/>
    </location>
</feature>
<feature type="transmembrane region" description="Helical" evidence="2">
    <location>
        <begin position="28"/>
        <end position="49"/>
    </location>
</feature>
<gene>
    <name evidence="3" type="ORF">J3Q64DRAFT_1820925</name>
</gene>
<name>A0ABR3B2Y2_PHYBL</name>
<accession>A0ABR3B2Y2</accession>